<dbReference type="AlphaFoldDB" id="A0A8S9YJW2"/>
<keyword evidence="1 2" id="KW-0175">Coiled coil</keyword>
<evidence type="ECO:0000313" key="3">
    <source>
        <dbReference type="EMBL" id="KAF7255094.1"/>
    </source>
</evidence>
<evidence type="ECO:0008006" key="5">
    <source>
        <dbReference type="Google" id="ProtNLM"/>
    </source>
</evidence>
<dbReference type="SUPFAM" id="SSF57997">
    <property type="entry name" value="Tropomyosin"/>
    <property type="match status" value="1"/>
</dbReference>
<dbReference type="Proteomes" id="UP000822476">
    <property type="component" value="Unassembled WGS sequence"/>
</dbReference>
<dbReference type="Gene3D" id="1.20.5.170">
    <property type="match status" value="1"/>
</dbReference>
<dbReference type="OrthoDB" id="6250659at2759"/>
<feature type="coiled-coil region" evidence="2">
    <location>
        <begin position="1"/>
        <end position="49"/>
    </location>
</feature>
<name>A0A8S9YJW2_9TREM</name>
<keyword evidence="4" id="KW-1185">Reference proteome</keyword>
<reference evidence="3" key="1">
    <citation type="submission" date="2019-07" db="EMBL/GenBank/DDBJ databases">
        <title>Annotation for the trematode Paragonimus miyazaki's.</title>
        <authorList>
            <person name="Choi Y.-J."/>
        </authorList>
    </citation>
    <scope>NUCLEOTIDE SEQUENCE</scope>
    <source>
        <strain evidence="3">Japan</strain>
    </source>
</reference>
<comment type="caution">
    <text evidence="3">The sequence shown here is derived from an EMBL/GenBank/DDBJ whole genome shotgun (WGS) entry which is preliminary data.</text>
</comment>
<organism evidence="3 4">
    <name type="scientific">Paragonimus skrjabini miyazakii</name>
    <dbReference type="NCBI Taxonomy" id="59628"/>
    <lineage>
        <taxon>Eukaryota</taxon>
        <taxon>Metazoa</taxon>
        <taxon>Spiralia</taxon>
        <taxon>Lophotrochozoa</taxon>
        <taxon>Platyhelminthes</taxon>
        <taxon>Trematoda</taxon>
        <taxon>Digenea</taxon>
        <taxon>Plagiorchiida</taxon>
        <taxon>Troglotremata</taxon>
        <taxon>Troglotrematidae</taxon>
        <taxon>Paragonimus</taxon>
    </lineage>
</organism>
<sequence>MEGVKQKLAALRSEENDLQDRICDLDVQIKSARDDNDKIQLEIQGLRSTEMLLKLKLESGNSRLNATESKLLAHTRLLSSSERELQSLNTAAVDPISRMETLETELNSKRQEVQSIDAQYDEVVIHNQHLEADKLKKETRAKAIEKSIAELEEQYSTLKRACHKAENGVSQDDAIENLELQLKDVQQRLETVTQNYEAVEREVSRLDRLISACKGNLQKQRNENDLLKREFEELASI</sequence>
<proteinExistence type="predicted"/>
<dbReference type="EMBL" id="JTDE01004321">
    <property type="protein sequence ID" value="KAF7255094.1"/>
    <property type="molecule type" value="Genomic_DNA"/>
</dbReference>
<gene>
    <name evidence="3" type="ORF">EG68_07986</name>
</gene>
<evidence type="ECO:0000256" key="1">
    <source>
        <dbReference type="ARBA" id="ARBA00023054"/>
    </source>
</evidence>
<evidence type="ECO:0000256" key="2">
    <source>
        <dbReference type="SAM" id="Coils"/>
    </source>
</evidence>
<evidence type="ECO:0000313" key="4">
    <source>
        <dbReference type="Proteomes" id="UP000822476"/>
    </source>
</evidence>
<dbReference type="Pfam" id="PF00261">
    <property type="entry name" value="Tropomyosin"/>
    <property type="match status" value="1"/>
</dbReference>
<dbReference type="Gene3D" id="1.20.5.340">
    <property type="match status" value="1"/>
</dbReference>
<protein>
    <recommendedName>
        <fullName evidence="5">Tropomyosin</fullName>
    </recommendedName>
</protein>
<feature type="coiled-coil region" evidence="2">
    <location>
        <begin position="99"/>
        <end position="237"/>
    </location>
</feature>
<accession>A0A8S9YJW2</accession>
<dbReference type="InterPro" id="IPR000533">
    <property type="entry name" value="Tropomyosin"/>
</dbReference>